<dbReference type="Gene3D" id="3.20.20.100">
    <property type="entry name" value="NADP-dependent oxidoreductase domain"/>
    <property type="match status" value="1"/>
</dbReference>
<dbReference type="Proteomes" id="UP000190797">
    <property type="component" value="Chromosome"/>
</dbReference>
<dbReference type="InterPro" id="IPR050791">
    <property type="entry name" value="Aldo-Keto_reductase"/>
</dbReference>
<dbReference type="RefSeq" id="WP_080038553.1">
    <property type="nucleotide sequence ID" value="NZ_CP017717.1"/>
</dbReference>
<accession>A0A1U9ZWR8</accession>
<dbReference type="STRING" id="1909395.BKM31_13800"/>
<evidence type="ECO:0000256" key="1">
    <source>
        <dbReference type="ARBA" id="ARBA00023002"/>
    </source>
</evidence>
<feature type="domain" description="NADP-dependent oxidoreductase" evidence="3">
    <location>
        <begin position="16"/>
        <end position="279"/>
    </location>
</feature>
<dbReference type="AlphaFoldDB" id="A0A1U9ZWR8"/>
<dbReference type="Pfam" id="PF00248">
    <property type="entry name" value="Aldo_ket_red"/>
    <property type="match status" value="1"/>
</dbReference>
<sequence length="315" mass="33226">MDVRQLGHDGPVTSVIGVGGSAFSGAVDVEDCVRVVRHALDLGITLLDTTCRTGHEQVERLVGRAVAGRRGQAVLAAPARPGGGSLARACDAVLRRMAVDHLDVFYLDCPTWTRPIEEGVGELAELVAAGKVRHIGLAEPLAGQIHRVAGQPVSVIACEYSLLKRRAELDRIPAARAHRLGVVARGPLGRGFLAGADRLSAAHSACGDPRRAGLGIAEAGSLAERMRALRAAEEIATQLHLGLARLALVWVLAQGDIVPVPSTRSRVHLEMNASAAAIRPDPALLARLGTLFPPDWGNGTDHRDDPQARDGRTTV</sequence>
<dbReference type="SUPFAM" id="SSF51430">
    <property type="entry name" value="NAD(P)-linked oxidoreductase"/>
    <property type="match status" value="1"/>
</dbReference>
<dbReference type="PANTHER" id="PTHR43625:SF40">
    <property type="entry name" value="ALDO-KETO REDUCTASE YAKC [NADP(+)]"/>
    <property type="match status" value="1"/>
</dbReference>
<dbReference type="KEGG" id="noa:BKM31_13800"/>
<dbReference type="InterPro" id="IPR036812">
    <property type="entry name" value="NAD(P)_OxRdtase_dom_sf"/>
</dbReference>
<organism evidence="4 5">
    <name type="scientific">[Actinomadura] parvosata subsp. kistnae</name>
    <dbReference type="NCBI Taxonomy" id="1909395"/>
    <lineage>
        <taxon>Bacteria</taxon>
        <taxon>Bacillati</taxon>
        <taxon>Actinomycetota</taxon>
        <taxon>Actinomycetes</taxon>
        <taxon>Streptosporangiales</taxon>
        <taxon>Streptosporangiaceae</taxon>
        <taxon>Nonomuraea</taxon>
    </lineage>
</organism>
<evidence type="ECO:0000313" key="4">
    <source>
        <dbReference type="EMBL" id="AQZ62394.1"/>
    </source>
</evidence>
<dbReference type="PANTHER" id="PTHR43625">
    <property type="entry name" value="AFLATOXIN B1 ALDEHYDE REDUCTASE"/>
    <property type="match status" value="1"/>
</dbReference>
<gene>
    <name evidence="4" type="ORF">BKM31_13800</name>
</gene>
<evidence type="ECO:0000313" key="5">
    <source>
        <dbReference type="Proteomes" id="UP000190797"/>
    </source>
</evidence>
<keyword evidence="1" id="KW-0560">Oxidoreductase</keyword>
<dbReference type="EMBL" id="CP017717">
    <property type="protein sequence ID" value="AQZ62394.1"/>
    <property type="molecule type" value="Genomic_DNA"/>
</dbReference>
<protein>
    <recommendedName>
        <fullName evidence="3">NADP-dependent oxidoreductase domain-containing protein</fullName>
    </recommendedName>
</protein>
<keyword evidence="5" id="KW-1185">Reference proteome</keyword>
<feature type="region of interest" description="Disordered" evidence="2">
    <location>
        <begin position="295"/>
        <end position="315"/>
    </location>
</feature>
<feature type="compositionally biased region" description="Basic and acidic residues" evidence="2">
    <location>
        <begin position="300"/>
        <end position="315"/>
    </location>
</feature>
<dbReference type="GO" id="GO:0005737">
    <property type="term" value="C:cytoplasm"/>
    <property type="evidence" value="ECO:0007669"/>
    <property type="project" value="TreeGrafter"/>
</dbReference>
<dbReference type="GO" id="GO:0016491">
    <property type="term" value="F:oxidoreductase activity"/>
    <property type="evidence" value="ECO:0007669"/>
    <property type="project" value="UniProtKB-KW"/>
</dbReference>
<dbReference type="OrthoDB" id="9768793at2"/>
<reference evidence="5" key="1">
    <citation type="journal article" date="2017" name="Med. Chem. Commun.">
        <title>Nonomuraea sp. ATCC 55076 harbours the largest actinomycete chromosome to date and the kistamicin biosynthetic gene cluster.</title>
        <authorList>
            <person name="Nazari B."/>
            <person name="Forneris C.C."/>
            <person name="Gibson M.I."/>
            <person name="Moon K."/>
            <person name="Schramma K.R."/>
            <person name="Seyedsayamdost M.R."/>
        </authorList>
    </citation>
    <scope>NUCLEOTIDE SEQUENCE [LARGE SCALE GENOMIC DNA]</scope>
    <source>
        <strain evidence="5">ATCC 55076</strain>
    </source>
</reference>
<name>A0A1U9ZWR8_9ACTN</name>
<proteinExistence type="predicted"/>
<evidence type="ECO:0000259" key="3">
    <source>
        <dbReference type="Pfam" id="PF00248"/>
    </source>
</evidence>
<dbReference type="InterPro" id="IPR023210">
    <property type="entry name" value="NADP_OxRdtase_dom"/>
</dbReference>
<evidence type="ECO:0000256" key="2">
    <source>
        <dbReference type="SAM" id="MobiDB-lite"/>
    </source>
</evidence>